<dbReference type="Gene3D" id="1.10.4160.10">
    <property type="entry name" value="Hydantoin permease"/>
    <property type="match status" value="1"/>
</dbReference>
<evidence type="ECO:0000256" key="7">
    <source>
        <dbReference type="SAM" id="Phobius"/>
    </source>
</evidence>
<feature type="transmembrane region" description="Helical" evidence="7">
    <location>
        <begin position="306"/>
        <end position="332"/>
    </location>
</feature>
<evidence type="ECO:0000256" key="1">
    <source>
        <dbReference type="ARBA" id="ARBA00004141"/>
    </source>
</evidence>
<dbReference type="InterPro" id="IPR037272">
    <property type="entry name" value="SNS_sf"/>
</dbReference>
<dbReference type="PROSITE" id="PS50267">
    <property type="entry name" value="NA_NEUROTRAN_SYMP_3"/>
    <property type="match status" value="1"/>
</dbReference>
<protein>
    <submittedName>
        <fullName evidence="8">Sodium-dependent transporter</fullName>
    </submittedName>
</protein>
<evidence type="ECO:0000313" key="9">
    <source>
        <dbReference type="Proteomes" id="UP001527866"/>
    </source>
</evidence>
<feature type="transmembrane region" description="Helical" evidence="7">
    <location>
        <begin position="38"/>
        <end position="62"/>
    </location>
</feature>
<dbReference type="PRINTS" id="PR00176">
    <property type="entry name" value="NANEUSMPORT"/>
</dbReference>
<proteinExistence type="predicted"/>
<accession>A0ABT4UAB0</accession>
<sequence length="513" mass="54074">MSTERFGSRFAFLAASIGMAVGAGNIWRFPRVAAEWGGGTFVIACILINLVWAVPLLMAESYMGSKSRLGTIGAFREFVGRRFAWMGGFMTLVTLGIAFYYSVICGWALRYFVHALTGAFGDPALDTQATWDSFAASPVQTIGFHLLSIALVGVIVARGLKGGFESVLKIALPALFVIMAILAVRAAMLPGAGAGIANMFAIDGADFLDVRVWLEAASQVAFSTGAGFGLYLTYSVYSRRNRNAVSNALTVAGGNFMVSLFAGVAVLGTLFALGSAAAADEAIAGGNQGLAFIYFARLFPEMTGGVIFSALFFLALFMASVSTQIAFTELAARNLMDMGARRPVAVGAVVGVAALGGIPSALNVDFLSNQDFVWGVGLLVSGLMIALAMLKYGLGKARAELLGSSRSAAGAWWSAAIAVAPVLLTVLLGFWVYLSVSEYAPDTWWNPFDPFSLATMLAQWAVALAIVLVLNGFLSRRTKAGPMSGAPEESEDSEEPEEGAEASRARAESESDR</sequence>
<evidence type="ECO:0000256" key="6">
    <source>
        <dbReference type="SAM" id="MobiDB-lite"/>
    </source>
</evidence>
<feature type="transmembrane region" description="Helical" evidence="7">
    <location>
        <begin position="249"/>
        <end position="273"/>
    </location>
</feature>
<keyword evidence="9" id="KW-1185">Reference proteome</keyword>
<dbReference type="NCBIfam" id="NF037979">
    <property type="entry name" value="Na_transp"/>
    <property type="match status" value="1"/>
</dbReference>
<organism evidence="8 9">
    <name type="scientific">Nocardiopsis endophytica</name>
    <dbReference type="NCBI Taxonomy" id="3018445"/>
    <lineage>
        <taxon>Bacteria</taxon>
        <taxon>Bacillati</taxon>
        <taxon>Actinomycetota</taxon>
        <taxon>Actinomycetes</taxon>
        <taxon>Streptosporangiales</taxon>
        <taxon>Nocardiopsidaceae</taxon>
        <taxon>Nocardiopsis</taxon>
    </lineage>
</organism>
<dbReference type="InterPro" id="IPR000175">
    <property type="entry name" value="Na/ntran_symport"/>
</dbReference>
<dbReference type="Proteomes" id="UP001527866">
    <property type="component" value="Unassembled WGS sequence"/>
</dbReference>
<feature type="compositionally biased region" description="Basic and acidic residues" evidence="6">
    <location>
        <begin position="501"/>
        <end position="513"/>
    </location>
</feature>
<feature type="transmembrane region" description="Helical" evidence="7">
    <location>
        <begin position="142"/>
        <end position="160"/>
    </location>
</feature>
<evidence type="ECO:0000256" key="2">
    <source>
        <dbReference type="ARBA" id="ARBA00022448"/>
    </source>
</evidence>
<evidence type="ECO:0000256" key="4">
    <source>
        <dbReference type="ARBA" id="ARBA00022989"/>
    </source>
</evidence>
<feature type="transmembrane region" description="Helical" evidence="7">
    <location>
        <begin position="83"/>
        <end position="109"/>
    </location>
</feature>
<evidence type="ECO:0000256" key="5">
    <source>
        <dbReference type="ARBA" id="ARBA00023136"/>
    </source>
</evidence>
<feature type="compositionally biased region" description="Acidic residues" evidence="6">
    <location>
        <begin position="488"/>
        <end position="500"/>
    </location>
</feature>
<dbReference type="PANTHER" id="PTHR42948">
    <property type="entry name" value="TRANSPORTER"/>
    <property type="match status" value="1"/>
</dbReference>
<dbReference type="Pfam" id="PF00209">
    <property type="entry name" value="SNF"/>
    <property type="match status" value="2"/>
</dbReference>
<feature type="transmembrane region" description="Helical" evidence="7">
    <location>
        <begin position="372"/>
        <end position="390"/>
    </location>
</feature>
<dbReference type="PANTHER" id="PTHR42948:SF1">
    <property type="entry name" value="TRANSPORTER"/>
    <property type="match status" value="1"/>
</dbReference>
<feature type="transmembrane region" description="Helical" evidence="7">
    <location>
        <begin position="172"/>
        <end position="196"/>
    </location>
</feature>
<name>A0ABT4UAB0_9ACTN</name>
<keyword evidence="4 7" id="KW-1133">Transmembrane helix</keyword>
<evidence type="ECO:0000313" key="8">
    <source>
        <dbReference type="EMBL" id="MDA2813902.1"/>
    </source>
</evidence>
<feature type="region of interest" description="Disordered" evidence="6">
    <location>
        <begin position="478"/>
        <end position="513"/>
    </location>
</feature>
<dbReference type="RefSeq" id="WP_270689110.1">
    <property type="nucleotide sequence ID" value="NZ_JAQFWQ010000095.1"/>
</dbReference>
<comment type="subcellular location">
    <subcellularLocation>
        <location evidence="1">Membrane</location>
        <topology evidence="1">Multi-pass membrane protein</topology>
    </subcellularLocation>
</comment>
<feature type="transmembrane region" description="Helical" evidence="7">
    <location>
        <begin position="411"/>
        <end position="433"/>
    </location>
</feature>
<comment type="caution">
    <text evidence="8">The sequence shown here is derived from an EMBL/GenBank/DDBJ whole genome shotgun (WGS) entry which is preliminary data.</text>
</comment>
<feature type="transmembrane region" description="Helical" evidence="7">
    <location>
        <begin position="453"/>
        <end position="474"/>
    </location>
</feature>
<keyword evidence="3 7" id="KW-0812">Transmembrane</keyword>
<evidence type="ECO:0000256" key="3">
    <source>
        <dbReference type="ARBA" id="ARBA00022692"/>
    </source>
</evidence>
<keyword evidence="5 7" id="KW-0472">Membrane</keyword>
<keyword evidence="2" id="KW-0813">Transport</keyword>
<reference evidence="8 9" key="1">
    <citation type="submission" date="2023-01" db="EMBL/GenBank/DDBJ databases">
        <title>Draft genome sequence of Nocardiopsis sp. RSe5-2 isolated from halophytes.</title>
        <authorList>
            <person name="Duangmal K."/>
            <person name="Chantavorakit T."/>
        </authorList>
    </citation>
    <scope>NUCLEOTIDE SEQUENCE [LARGE SCALE GENOMIC DNA]</scope>
    <source>
        <strain evidence="8 9">RSe5-2</strain>
    </source>
</reference>
<dbReference type="SUPFAM" id="SSF161070">
    <property type="entry name" value="SNF-like"/>
    <property type="match status" value="1"/>
</dbReference>
<gene>
    <name evidence="8" type="ORF">O4J56_24875</name>
</gene>
<feature type="transmembrane region" description="Helical" evidence="7">
    <location>
        <begin position="344"/>
        <end position="366"/>
    </location>
</feature>
<dbReference type="EMBL" id="JAQFWQ010000095">
    <property type="protein sequence ID" value="MDA2813902.1"/>
    <property type="molecule type" value="Genomic_DNA"/>
</dbReference>
<feature type="transmembrane region" description="Helical" evidence="7">
    <location>
        <begin position="216"/>
        <end position="237"/>
    </location>
</feature>